<dbReference type="EMBL" id="GBRH01282077">
    <property type="protein sequence ID" value="JAD15818.1"/>
    <property type="molecule type" value="Transcribed_RNA"/>
</dbReference>
<protein>
    <submittedName>
        <fullName evidence="1">Uncharacterized protein</fullName>
    </submittedName>
</protein>
<dbReference type="AlphaFoldDB" id="A0A0A8XSS4"/>
<sequence>MFLPKYNFFVRFLHFQSPNQ</sequence>
<accession>A0A0A8XSS4</accession>
<evidence type="ECO:0000313" key="1">
    <source>
        <dbReference type="EMBL" id="JAD15818.1"/>
    </source>
</evidence>
<reference evidence="1" key="2">
    <citation type="journal article" date="2015" name="Data Brief">
        <title>Shoot transcriptome of the giant reed, Arundo donax.</title>
        <authorList>
            <person name="Barrero R.A."/>
            <person name="Guerrero F.D."/>
            <person name="Moolhuijzen P."/>
            <person name="Goolsby J.A."/>
            <person name="Tidwell J."/>
            <person name="Bellgard S.E."/>
            <person name="Bellgard M.I."/>
        </authorList>
    </citation>
    <scope>NUCLEOTIDE SEQUENCE</scope>
    <source>
        <tissue evidence="1">Shoot tissue taken approximately 20 cm above the soil surface</tissue>
    </source>
</reference>
<organism evidence="1">
    <name type="scientific">Arundo donax</name>
    <name type="common">Giant reed</name>
    <name type="synonym">Donax arundinaceus</name>
    <dbReference type="NCBI Taxonomy" id="35708"/>
    <lineage>
        <taxon>Eukaryota</taxon>
        <taxon>Viridiplantae</taxon>
        <taxon>Streptophyta</taxon>
        <taxon>Embryophyta</taxon>
        <taxon>Tracheophyta</taxon>
        <taxon>Spermatophyta</taxon>
        <taxon>Magnoliopsida</taxon>
        <taxon>Liliopsida</taxon>
        <taxon>Poales</taxon>
        <taxon>Poaceae</taxon>
        <taxon>PACMAD clade</taxon>
        <taxon>Arundinoideae</taxon>
        <taxon>Arundineae</taxon>
        <taxon>Arundo</taxon>
    </lineage>
</organism>
<reference evidence="1" key="1">
    <citation type="submission" date="2014-09" db="EMBL/GenBank/DDBJ databases">
        <authorList>
            <person name="Magalhaes I.L.F."/>
            <person name="Oliveira U."/>
            <person name="Santos F.R."/>
            <person name="Vidigal T.H.D.A."/>
            <person name="Brescovit A.D."/>
            <person name="Santos A.J."/>
        </authorList>
    </citation>
    <scope>NUCLEOTIDE SEQUENCE</scope>
    <source>
        <tissue evidence="1">Shoot tissue taken approximately 20 cm above the soil surface</tissue>
    </source>
</reference>
<name>A0A0A8XSS4_ARUDO</name>
<proteinExistence type="predicted"/>